<dbReference type="AlphaFoldDB" id="A0A067NUZ7"/>
<dbReference type="HOGENOM" id="CLU_498851_0_0_1"/>
<dbReference type="InterPro" id="IPR000219">
    <property type="entry name" value="DH_dom"/>
</dbReference>
<evidence type="ECO:0000256" key="1">
    <source>
        <dbReference type="SAM" id="MobiDB-lite"/>
    </source>
</evidence>
<dbReference type="InParanoid" id="A0A067NUZ7"/>
<evidence type="ECO:0000259" key="2">
    <source>
        <dbReference type="PROSITE" id="PS50010"/>
    </source>
</evidence>
<feature type="region of interest" description="Disordered" evidence="1">
    <location>
        <begin position="1"/>
        <end position="40"/>
    </location>
</feature>
<feature type="compositionally biased region" description="Low complexity" evidence="1">
    <location>
        <begin position="13"/>
        <end position="40"/>
    </location>
</feature>
<dbReference type="GO" id="GO:0005085">
    <property type="term" value="F:guanyl-nucleotide exchange factor activity"/>
    <property type="evidence" value="ECO:0007669"/>
    <property type="project" value="InterPro"/>
</dbReference>
<dbReference type="OrthoDB" id="660555at2759"/>
<protein>
    <recommendedName>
        <fullName evidence="2">DH domain-containing protein</fullName>
    </recommendedName>
</protein>
<evidence type="ECO:0000313" key="4">
    <source>
        <dbReference type="Proteomes" id="UP000027073"/>
    </source>
</evidence>
<dbReference type="VEuPathDB" id="FungiDB:PLEOSDRAFT_1104629"/>
<dbReference type="EMBL" id="KL198008">
    <property type="protein sequence ID" value="KDQ27957.1"/>
    <property type="molecule type" value="Genomic_DNA"/>
</dbReference>
<dbReference type="Gene3D" id="1.20.900.10">
    <property type="entry name" value="Dbl homology (DH) domain"/>
    <property type="match status" value="1"/>
</dbReference>
<dbReference type="Proteomes" id="UP000027073">
    <property type="component" value="Unassembled WGS sequence"/>
</dbReference>
<accession>A0A067NUZ7</accession>
<sequence>MQRAAGPSRPSHLLAPLSTPDTPDLTSSSSSGLFSPLSSDLDSGLCSTSPLSAMIANYRARGGYDKEITPGIWEPAFPSTPLFHLEPLDSFVHQHHVGDAGDDSVDADIYETLQVSAPPNSPVGMLPFNDSTASTLHRQRKPFPFLTQFMDASPIMKLFEEAEEAKSVSRDGVRPLAPIKSAFERDTFGDLNLTQSAASVETSELRVSSLSREERLRRVQSLKLHSPFAARDGPNSDSPTPSLTPSPSKNASLPRLNTELDHRKPQKPQFHLILSDDEASQSSRPPGAITLTLSSPIYSSRTPSSSVQYRRRWSVGCDEDSGLASPTSALLSPMSAALGTGFSSFSCDSPSPSPFHPLRPSLPSLSDPALMSTWQSARRAMLSCKEIARSERYYIASLRSLSSYEEGIPPALAQVVRSHAPSLIAASQSFVGALGRDSSSWGTANAFLINQDVIQSAFIACSEALHSLDLDAETAKSLRDAVELPVDRVARYIFLFQDILTHTPPTSSSWSTIQRALQSATRIARMCEDYPLERVPEFEDSDGDSL</sequence>
<name>A0A067NUZ7_PLEO1</name>
<feature type="domain" description="DH" evidence="2">
    <location>
        <begin position="477"/>
        <end position="530"/>
    </location>
</feature>
<reference evidence="4" key="1">
    <citation type="journal article" date="2014" name="Proc. Natl. Acad. Sci. U.S.A.">
        <title>Extensive sampling of basidiomycete genomes demonstrates inadequacy of the white-rot/brown-rot paradigm for wood decay fungi.</title>
        <authorList>
            <person name="Riley R."/>
            <person name="Salamov A.A."/>
            <person name="Brown D.W."/>
            <person name="Nagy L.G."/>
            <person name="Floudas D."/>
            <person name="Held B.W."/>
            <person name="Levasseur A."/>
            <person name="Lombard V."/>
            <person name="Morin E."/>
            <person name="Otillar R."/>
            <person name="Lindquist E.A."/>
            <person name="Sun H."/>
            <person name="LaButti K.M."/>
            <person name="Schmutz J."/>
            <person name="Jabbour D."/>
            <person name="Luo H."/>
            <person name="Baker S.E."/>
            <person name="Pisabarro A.G."/>
            <person name="Walton J.D."/>
            <person name="Blanchette R.A."/>
            <person name="Henrissat B."/>
            <person name="Martin F."/>
            <person name="Cullen D."/>
            <person name="Hibbett D.S."/>
            <person name="Grigoriev I.V."/>
        </authorList>
    </citation>
    <scope>NUCLEOTIDE SEQUENCE [LARGE SCALE GENOMIC DNA]</scope>
    <source>
        <strain evidence="4">PC15</strain>
    </source>
</reference>
<dbReference type="Pfam" id="PF00621">
    <property type="entry name" value="RhoGEF"/>
    <property type="match status" value="1"/>
</dbReference>
<feature type="region of interest" description="Disordered" evidence="1">
    <location>
        <begin position="222"/>
        <end position="254"/>
    </location>
</feature>
<organism evidence="3 4">
    <name type="scientific">Pleurotus ostreatus (strain PC15)</name>
    <name type="common">Oyster mushroom</name>
    <dbReference type="NCBI Taxonomy" id="1137138"/>
    <lineage>
        <taxon>Eukaryota</taxon>
        <taxon>Fungi</taxon>
        <taxon>Dikarya</taxon>
        <taxon>Basidiomycota</taxon>
        <taxon>Agaricomycotina</taxon>
        <taxon>Agaricomycetes</taxon>
        <taxon>Agaricomycetidae</taxon>
        <taxon>Agaricales</taxon>
        <taxon>Pleurotineae</taxon>
        <taxon>Pleurotaceae</taxon>
        <taxon>Pleurotus</taxon>
    </lineage>
</organism>
<dbReference type="STRING" id="1137138.A0A067NUZ7"/>
<evidence type="ECO:0000313" key="3">
    <source>
        <dbReference type="EMBL" id="KDQ27957.1"/>
    </source>
</evidence>
<gene>
    <name evidence="3" type="ORF">PLEOSDRAFT_1104629</name>
</gene>
<feature type="compositionally biased region" description="Low complexity" evidence="1">
    <location>
        <begin position="235"/>
        <end position="248"/>
    </location>
</feature>
<dbReference type="PROSITE" id="PS50010">
    <property type="entry name" value="DH_2"/>
    <property type="match status" value="1"/>
</dbReference>
<dbReference type="SUPFAM" id="SSF48065">
    <property type="entry name" value="DBL homology domain (DH-domain)"/>
    <property type="match status" value="1"/>
</dbReference>
<dbReference type="InterPro" id="IPR035899">
    <property type="entry name" value="DBL_dom_sf"/>
</dbReference>
<proteinExistence type="predicted"/>